<dbReference type="PROSITE" id="PS51085">
    <property type="entry name" value="2FE2S_FER_2"/>
    <property type="match status" value="1"/>
</dbReference>
<dbReference type="PROSITE" id="PS51384">
    <property type="entry name" value="FAD_FR"/>
    <property type="match status" value="1"/>
</dbReference>
<comment type="caution">
    <text evidence="10">The sequence shown here is derived from an EMBL/GenBank/DDBJ whole genome shotgun (WGS) entry which is preliminary data.</text>
</comment>
<dbReference type="PRINTS" id="PR00409">
    <property type="entry name" value="PHDIOXRDTASE"/>
</dbReference>
<keyword evidence="4" id="KW-0479">Metal-binding</keyword>
<dbReference type="InterPro" id="IPR039261">
    <property type="entry name" value="FNR_nucleotide-bd"/>
</dbReference>
<dbReference type="SUPFAM" id="SSF54292">
    <property type="entry name" value="2Fe-2S ferredoxin-like"/>
    <property type="match status" value="1"/>
</dbReference>
<dbReference type="InterPro" id="IPR012675">
    <property type="entry name" value="Beta-grasp_dom_sf"/>
</dbReference>
<evidence type="ECO:0000256" key="5">
    <source>
        <dbReference type="ARBA" id="ARBA00023002"/>
    </source>
</evidence>
<evidence type="ECO:0000256" key="6">
    <source>
        <dbReference type="ARBA" id="ARBA00023004"/>
    </source>
</evidence>
<evidence type="ECO:0000256" key="3">
    <source>
        <dbReference type="ARBA" id="ARBA00022714"/>
    </source>
</evidence>
<keyword evidence="3" id="KW-0001">2Fe-2S</keyword>
<dbReference type="InterPro" id="IPR017927">
    <property type="entry name" value="FAD-bd_FR_type"/>
</dbReference>
<evidence type="ECO:0000256" key="2">
    <source>
        <dbReference type="ARBA" id="ARBA00022630"/>
    </source>
</evidence>
<dbReference type="SUPFAM" id="SSF52343">
    <property type="entry name" value="Ferredoxin reductase-like, C-terminal NADP-linked domain"/>
    <property type="match status" value="1"/>
</dbReference>
<dbReference type="Proteomes" id="UP001501645">
    <property type="component" value="Unassembled WGS sequence"/>
</dbReference>
<dbReference type="CDD" id="cd00207">
    <property type="entry name" value="fer2"/>
    <property type="match status" value="1"/>
</dbReference>
<dbReference type="Pfam" id="PF00111">
    <property type="entry name" value="Fer2"/>
    <property type="match status" value="1"/>
</dbReference>
<dbReference type="RefSeq" id="WP_345440808.1">
    <property type="nucleotide sequence ID" value="NZ_BAABKO010000005.1"/>
</dbReference>
<comment type="cofactor">
    <cofactor evidence="1">
        <name>FAD</name>
        <dbReference type="ChEBI" id="CHEBI:57692"/>
    </cofactor>
</comment>
<evidence type="ECO:0000259" key="9">
    <source>
        <dbReference type="PROSITE" id="PS51384"/>
    </source>
</evidence>
<dbReference type="Gene3D" id="2.40.30.10">
    <property type="entry name" value="Translation factors"/>
    <property type="match status" value="1"/>
</dbReference>
<dbReference type="InterPro" id="IPR050415">
    <property type="entry name" value="MRET"/>
</dbReference>
<dbReference type="CDD" id="cd06185">
    <property type="entry name" value="PDR_like"/>
    <property type="match status" value="1"/>
</dbReference>
<feature type="domain" description="2Fe-2S ferredoxin-type" evidence="8">
    <location>
        <begin position="231"/>
        <end position="316"/>
    </location>
</feature>
<dbReference type="PANTHER" id="PTHR47354:SF1">
    <property type="entry name" value="CARNITINE MONOOXYGENASE REDUCTASE SUBUNIT"/>
    <property type="match status" value="1"/>
</dbReference>
<accession>A0ABP9ALA4</accession>
<dbReference type="SUPFAM" id="SSF63380">
    <property type="entry name" value="Riboflavin synthase domain-like"/>
    <property type="match status" value="1"/>
</dbReference>
<feature type="domain" description="FAD-binding FR-type" evidence="9">
    <location>
        <begin position="6"/>
        <end position="107"/>
    </location>
</feature>
<evidence type="ECO:0000256" key="7">
    <source>
        <dbReference type="ARBA" id="ARBA00023014"/>
    </source>
</evidence>
<dbReference type="InterPro" id="IPR006058">
    <property type="entry name" value="2Fe2S_fd_BS"/>
</dbReference>
<name>A0ABP9ALA4_9MICO</name>
<evidence type="ECO:0000256" key="1">
    <source>
        <dbReference type="ARBA" id="ARBA00001974"/>
    </source>
</evidence>
<dbReference type="InterPro" id="IPR036010">
    <property type="entry name" value="2Fe-2S_ferredoxin-like_sf"/>
</dbReference>
<dbReference type="Gene3D" id="3.40.50.80">
    <property type="entry name" value="Nucleotide-binding domain of ferredoxin-NADP reductase (FNR) module"/>
    <property type="match status" value="1"/>
</dbReference>
<evidence type="ECO:0000259" key="8">
    <source>
        <dbReference type="PROSITE" id="PS51085"/>
    </source>
</evidence>
<protein>
    <submittedName>
        <fullName evidence="10">PDR/VanB family oxidoreductase</fullName>
    </submittedName>
</protein>
<keyword evidence="11" id="KW-1185">Reference proteome</keyword>
<gene>
    <name evidence="10" type="ORF">GCM10023351_29650</name>
</gene>
<dbReference type="Gene3D" id="3.10.20.30">
    <property type="match status" value="1"/>
</dbReference>
<proteinExistence type="predicted"/>
<dbReference type="PANTHER" id="PTHR47354">
    <property type="entry name" value="NADH OXIDOREDUCTASE HCR"/>
    <property type="match status" value="1"/>
</dbReference>
<keyword evidence="2" id="KW-0285">Flavoprotein</keyword>
<keyword evidence="6" id="KW-0408">Iron</keyword>
<dbReference type="PROSITE" id="PS00197">
    <property type="entry name" value="2FE2S_FER_1"/>
    <property type="match status" value="1"/>
</dbReference>
<dbReference type="InterPro" id="IPR001041">
    <property type="entry name" value="2Fe-2S_ferredoxin-type"/>
</dbReference>
<evidence type="ECO:0000313" key="10">
    <source>
        <dbReference type="EMBL" id="GAA4782395.1"/>
    </source>
</evidence>
<keyword evidence="5" id="KW-0560">Oxidoreductase</keyword>
<sequence>MSFFSDVERELVVRGRAEIADGIVAIDLAPSNGRPLPRWTPGSHIDLVLGPGLERPYSLCSDPSDTTTWRVAVLRDDAGRGGSLAAHALAEGEVVRARGPRSTFSFPEDARGRVVFVAGGIGITPILPMVRSAAAAGVDWSLDYAVRTRTALPFADELRRHGDRVRLHVSDEGGRLDVAAVVADAGASPVWACGPARLLDALASAAGPATRLHVEPFVAGELAEPVRAEPFEVELLSTGEVLEVPPDRSILEVLEGHGVLAVSSCREGTCGTCETVVVEGEVDHRDRVLTPHERETSPVMMVCVSRAACDRLVLDV</sequence>
<dbReference type="InterPro" id="IPR017938">
    <property type="entry name" value="Riboflavin_synthase-like_b-brl"/>
</dbReference>
<organism evidence="10 11">
    <name type="scientific">Microbacterium gilvum</name>
    <dbReference type="NCBI Taxonomy" id="1336204"/>
    <lineage>
        <taxon>Bacteria</taxon>
        <taxon>Bacillati</taxon>
        <taxon>Actinomycetota</taxon>
        <taxon>Actinomycetes</taxon>
        <taxon>Micrococcales</taxon>
        <taxon>Microbacteriaceae</taxon>
        <taxon>Microbacterium</taxon>
    </lineage>
</organism>
<evidence type="ECO:0000256" key="4">
    <source>
        <dbReference type="ARBA" id="ARBA00022723"/>
    </source>
</evidence>
<evidence type="ECO:0000313" key="11">
    <source>
        <dbReference type="Proteomes" id="UP001501645"/>
    </source>
</evidence>
<reference evidence="11" key="1">
    <citation type="journal article" date="2019" name="Int. J. Syst. Evol. Microbiol.">
        <title>The Global Catalogue of Microorganisms (GCM) 10K type strain sequencing project: providing services to taxonomists for standard genome sequencing and annotation.</title>
        <authorList>
            <consortium name="The Broad Institute Genomics Platform"/>
            <consortium name="The Broad Institute Genome Sequencing Center for Infectious Disease"/>
            <person name="Wu L."/>
            <person name="Ma J."/>
        </authorList>
    </citation>
    <scope>NUCLEOTIDE SEQUENCE [LARGE SCALE GENOMIC DNA]</scope>
    <source>
        <strain evidence="11">JCM 18537</strain>
    </source>
</reference>
<keyword evidence="7" id="KW-0411">Iron-sulfur</keyword>
<dbReference type="EMBL" id="BAABKO010000005">
    <property type="protein sequence ID" value="GAA4782395.1"/>
    <property type="molecule type" value="Genomic_DNA"/>
</dbReference>